<name>W1PFD7_AMBTC</name>
<proteinExistence type="predicted"/>
<accession>W1PFD7</accession>
<feature type="region of interest" description="Disordered" evidence="1">
    <location>
        <begin position="122"/>
        <end position="141"/>
    </location>
</feature>
<feature type="compositionally biased region" description="Basic and acidic residues" evidence="1">
    <location>
        <begin position="54"/>
        <end position="65"/>
    </location>
</feature>
<feature type="region of interest" description="Disordered" evidence="1">
    <location>
        <begin position="1"/>
        <end position="65"/>
    </location>
</feature>
<feature type="compositionally biased region" description="Basic and acidic residues" evidence="1">
    <location>
        <begin position="1"/>
        <end position="11"/>
    </location>
</feature>
<evidence type="ECO:0000313" key="2">
    <source>
        <dbReference type="EMBL" id="ERN05775.1"/>
    </source>
</evidence>
<reference evidence="3" key="1">
    <citation type="journal article" date="2013" name="Science">
        <title>The Amborella genome and the evolution of flowering plants.</title>
        <authorList>
            <consortium name="Amborella Genome Project"/>
        </authorList>
    </citation>
    <scope>NUCLEOTIDE SEQUENCE [LARGE SCALE GENOMIC DNA]</scope>
</reference>
<dbReference type="EMBL" id="KI393980">
    <property type="protein sequence ID" value="ERN05775.1"/>
    <property type="molecule type" value="Genomic_DNA"/>
</dbReference>
<gene>
    <name evidence="2" type="ORF">AMTR_s00006p00253770</name>
</gene>
<sequence>MPTTRGERRGQGGDALLGEPPPIGSEPEGSKRGGTCCTAAREEVGGGATMSDMWPRRNNEEAAKEEDWVGHAFGRWEAGEGMGDVWRRVEGGGGLQGSCKQPGGTRVQRLGCRELTRFVGRARGQRRSGGGHASKGVIKEGHLAWGEEEVAKFENEGLGSVEKPGGTQSSLPAR</sequence>
<dbReference type="Gramene" id="ERN05775">
    <property type="protein sequence ID" value="ERN05775"/>
    <property type="gene ID" value="AMTR_s00006p00253770"/>
</dbReference>
<organism evidence="2 3">
    <name type="scientific">Amborella trichopoda</name>
    <dbReference type="NCBI Taxonomy" id="13333"/>
    <lineage>
        <taxon>Eukaryota</taxon>
        <taxon>Viridiplantae</taxon>
        <taxon>Streptophyta</taxon>
        <taxon>Embryophyta</taxon>
        <taxon>Tracheophyta</taxon>
        <taxon>Spermatophyta</taxon>
        <taxon>Magnoliopsida</taxon>
        <taxon>Amborellales</taxon>
        <taxon>Amborellaceae</taxon>
        <taxon>Amborella</taxon>
    </lineage>
</organism>
<dbReference type="Proteomes" id="UP000017836">
    <property type="component" value="Unassembled WGS sequence"/>
</dbReference>
<protein>
    <submittedName>
        <fullName evidence="2">Uncharacterized protein</fullName>
    </submittedName>
</protein>
<dbReference type="AlphaFoldDB" id="W1PFD7"/>
<dbReference type="HOGENOM" id="CLU_1542146_0_0_1"/>
<keyword evidence="3" id="KW-1185">Reference proteome</keyword>
<evidence type="ECO:0000256" key="1">
    <source>
        <dbReference type="SAM" id="MobiDB-lite"/>
    </source>
</evidence>
<evidence type="ECO:0000313" key="3">
    <source>
        <dbReference type="Proteomes" id="UP000017836"/>
    </source>
</evidence>